<dbReference type="SUPFAM" id="SSF53686">
    <property type="entry name" value="Tryptophan synthase beta subunit-like PLP-dependent enzymes"/>
    <property type="match status" value="1"/>
</dbReference>
<keyword evidence="3 5" id="KW-0663">Pyridoxal phosphate</keyword>
<protein>
    <recommendedName>
        <fullName evidence="4">Threonine synthase</fullName>
        <ecNumber evidence="4">4.2.3.1</ecNumber>
    </recommendedName>
</protein>
<dbReference type="STRING" id="87541.AWM71_01785"/>
<dbReference type="InterPro" id="IPR037158">
    <property type="entry name" value="Thr_synth_N_sf"/>
</dbReference>
<comment type="caution">
    <text evidence="8">The sequence shown here is derived from an EMBL/GenBank/DDBJ whole genome shotgun (WGS) entry which is preliminary data.</text>
</comment>
<dbReference type="InterPro" id="IPR001926">
    <property type="entry name" value="TrpB-like_PALP"/>
</dbReference>
<organism evidence="8 9">
    <name type="scientific">Aerococcus christensenii</name>
    <dbReference type="NCBI Taxonomy" id="87541"/>
    <lineage>
        <taxon>Bacteria</taxon>
        <taxon>Bacillati</taxon>
        <taxon>Bacillota</taxon>
        <taxon>Bacilli</taxon>
        <taxon>Lactobacillales</taxon>
        <taxon>Aerococcaceae</taxon>
        <taxon>Aerococcus</taxon>
    </lineage>
</organism>
<evidence type="ECO:0000256" key="2">
    <source>
        <dbReference type="ARBA" id="ARBA00005517"/>
    </source>
</evidence>
<evidence type="ECO:0000256" key="5">
    <source>
        <dbReference type="PIRSR" id="PIRSR604450-51"/>
    </source>
</evidence>
<dbReference type="PANTHER" id="PTHR43515:SF1">
    <property type="entry name" value="THREONINE SYNTHASE-LIKE 1"/>
    <property type="match status" value="1"/>
</dbReference>
<dbReference type="NCBIfam" id="TIGR00260">
    <property type="entry name" value="thrC"/>
    <property type="match status" value="1"/>
</dbReference>
<dbReference type="CDD" id="cd01560">
    <property type="entry name" value="Thr-synth_2"/>
    <property type="match status" value="1"/>
</dbReference>
<dbReference type="Gene3D" id="3.40.50.1100">
    <property type="match status" value="2"/>
</dbReference>
<comment type="similarity">
    <text evidence="2">Belongs to the threonine synthase family.</text>
</comment>
<dbReference type="GO" id="GO:0009088">
    <property type="term" value="P:threonine biosynthetic process"/>
    <property type="evidence" value="ECO:0007669"/>
    <property type="project" value="UniProtKB-UniRule"/>
</dbReference>
<evidence type="ECO:0000256" key="1">
    <source>
        <dbReference type="ARBA" id="ARBA00001933"/>
    </source>
</evidence>
<proteinExistence type="inferred from homology"/>
<dbReference type="Pfam" id="PF00291">
    <property type="entry name" value="PALP"/>
    <property type="match status" value="1"/>
</dbReference>
<evidence type="ECO:0000256" key="4">
    <source>
        <dbReference type="NCBIfam" id="TIGR00260"/>
    </source>
</evidence>
<dbReference type="AlphaFoldDB" id="A0A133Y242"/>
<dbReference type="Gene3D" id="3.90.1380.10">
    <property type="entry name" value="Threonine synthase, N-terminal domain"/>
    <property type="match status" value="1"/>
</dbReference>
<evidence type="ECO:0000313" key="9">
    <source>
        <dbReference type="Proteomes" id="UP000070422"/>
    </source>
</evidence>
<dbReference type="EMBL" id="LSCQ01000028">
    <property type="protein sequence ID" value="KXB37269.1"/>
    <property type="molecule type" value="Genomic_DNA"/>
</dbReference>
<name>A0A133Y242_9LACT</name>
<dbReference type="EC" id="4.2.3.1" evidence="4"/>
<dbReference type="InterPro" id="IPR036052">
    <property type="entry name" value="TrpB-like_PALP_sf"/>
</dbReference>
<evidence type="ECO:0000256" key="3">
    <source>
        <dbReference type="ARBA" id="ARBA00022898"/>
    </source>
</evidence>
<dbReference type="InterPro" id="IPR004450">
    <property type="entry name" value="Thr_synthase-like"/>
</dbReference>
<feature type="domain" description="Tryptophan synthase beta chain-like PALP" evidence="6">
    <location>
        <begin position="112"/>
        <end position="431"/>
    </location>
</feature>
<evidence type="ECO:0000259" key="6">
    <source>
        <dbReference type="Pfam" id="PF00291"/>
    </source>
</evidence>
<dbReference type="PATRIC" id="fig|87541.4.peg.624"/>
<evidence type="ECO:0000259" key="7">
    <source>
        <dbReference type="Pfam" id="PF14821"/>
    </source>
</evidence>
<dbReference type="GO" id="GO:0004795">
    <property type="term" value="F:threonine synthase activity"/>
    <property type="evidence" value="ECO:0007669"/>
    <property type="project" value="UniProtKB-UniRule"/>
</dbReference>
<dbReference type="Proteomes" id="UP000070422">
    <property type="component" value="Unassembled WGS sequence"/>
</dbReference>
<sequence>MINTMISDLRRVSMLYTSTRDNRIRITASQAILQGLSEDGGLYVPVDFPRINRTWQEVKTYTYQEMAEWVLGLFLTDFSAESIKACVQAAYGENFDDERMAPLVQVGDHYHLELFHGQTIAFKDMALSILPHLMKKAAKMNHNTNEIVILTATSGDTGKAAMAGFKDVIGTKIIVFYPKGGVSSIQERQMITQEGENTYVIAVEGNFDDAQNQVKKLFNDVSLREKLAQEGCQFSSANSMNIGRLLPQIVYYFYAYAQLLKEGQIKEGEKINFTVPTGNFGNILAAYYAQKMGLPVDKLVCASNDNTVLYDLFQTGTYDRCRPFKLTISPSMDILISSNFERLLYYAVGENSEEVKEYMDALNLKGSYHLSDEVRKQLSDFVGEYASEEETLKEIGTVYTKEGYLMDPHTAVASVCGHKAKKGLKGKNIIVSTASPYKFPEAILKALAVENPETDRERLEFIHQKSGIAFPPTITALFQAPVRHRMEAAVEEMKDYVLAIIHQKKK</sequence>
<gene>
    <name evidence="8" type="ORF">HMPREF3187_00624</name>
</gene>
<feature type="domain" description="Threonine synthase N-terminal" evidence="7">
    <location>
        <begin position="16"/>
        <end position="91"/>
    </location>
</feature>
<dbReference type="InterPro" id="IPR029144">
    <property type="entry name" value="Thr_synth_N"/>
</dbReference>
<comment type="cofactor">
    <cofactor evidence="1 5">
        <name>pyridoxal 5'-phosphate</name>
        <dbReference type="ChEBI" id="CHEBI:597326"/>
    </cofactor>
</comment>
<feature type="modified residue" description="N6-(pyridoxal phosphate)lysine" evidence="5">
    <location>
        <position position="123"/>
    </location>
</feature>
<dbReference type="Pfam" id="PF14821">
    <property type="entry name" value="Thr_synth_N"/>
    <property type="match status" value="1"/>
</dbReference>
<dbReference type="PANTHER" id="PTHR43515">
    <property type="entry name" value="THREONINE SYNTHASE-LIKE 1"/>
    <property type="match status" value="1"/>
</dbReference>
<dbReference type="GO" id="GO:0005737">
    <property type="term" value="C:cytoplasm"/>
    <property type="evidence" value="ECO:0007669"/>
    <property type="project" value="TreeGrafter"/>
</dbReference>
<evidence type="ECO:0000313" key="8">
    <source>
        <dbReference type="EMBL" id="KXB37269.1"/>
    </source>
</evidence>
<reference evidence="8 9" key="1">
    <citation type="submission" date="2016-01" db="EMBL/GenBank/DDBJ databases">
        <authorList>
            <person name="Oliw E.H."/>
        </authorList>
    </citation>
    <scope>NUCLEOTIDE SEQUENCE [LARGE SCALE GENOMIC DNA]</scope>
    <source>
        <strain evidence="8 9">KA00635</strain>
    </source>
</reference>
<accession>A0A133Y242</accession>